<comment type="similarity">
    <text evidence="1 5">Belongs to the DNA mismatch repair MutL/HexB family.</text>
</comment>
<dbReference type="Gene3D" id="3.30.1370.100">
    <property type="entry name" value="MutL, C-terminal domain, regulatory subdomain"/>
    <property type="match status" value="1"/>
</dbReference>
<keyword evidence="4 5" id="KW-0234">DNA repair</keyword>
<evidence type="ECO:0000256" key="5">
    <source>
        <dbReference type="HAMAP-Rule" id="MF_00149"/>
    </source>
</evidence>
<dbReference type="InterPro" id="IPR042120">
    <property type="entry name" value="MutL_C_dimsub"/>
</dbReference>
<dbReference type="InterPro" id="IPR013507">
    <property type="entry name" value="DNA_mismatch_S5_2-like"/>
</dbReference>
<protein>
    <recommendedName>
        <fullName evidence="2 5">DNA mismatch repair protein MutL</fullName>
    </recommendedName>
</protein>
<dbReference type="InterPro" id="IPR042121">
    <property type="entry name" value="MutL_C_regsub"/>
</dbReference>
<dbReference type="HAMAP" id="MF_00149">
    <property type="entry name" value="DNA_mis_repair"/>
    <property type="match status" value="1"/>
</dbReference>
<comment type="function">
    <text evidence="5">This protein is involved in the repair of mismatches in DNA. It is required for dam-dependent methyl-directed DNA mismatch repair. May act as a 'molecular matchmaker', a protein that promotes the formation of a stable complex between two or more DNA-binding proteins in an ATP-dependent manner without itself being part of a final effector complex.</text>
</comment>
<dbReference type="PANTHER" id="PTHR10073">
    <property type="entry name" value="DNA MISMATCH REPAIR PROTEIN MLH, PMS, MUTL"/>
    <property type="match status" value="1"/>
</dbReference>
<dbReference type="PATRIC" id="fig|1286106.3.peg.2374"/>
<dbReference type="GO" id="GO:0032300">
    <property type="term" value="C:mismatch repair complex"/>
    <property type="evidence" value="ECO:0007669"/>
    <property type="project" value="InterPro"/>
</dbReference>
<dbReference type="InterPro" id="IPR002099">
    <property type="entry name" value="MutL/Mlh/PMS"/>
</dbReference>
<dbReference type="InterPro" id="IPR014721">
    <property type="entry name" value="Ribsml_uS5_D2-typ_fold_subgr"/>
</dbReference>
<dbReference type="FunFam" id="3.30.565.10:FF:000003">
    <property type="entry name" value="DNA mismatch repair endonuclease MutL"/>
    <property type="match status" value="1"/>
</dbReference>
<proteinExistence type="inferred from homology"/>
<dbReference type="GO" id="GO:0016887">
    <property type="term" value="F:ATP hydrolysis activity"/>
    <property type="evidence" value="ECO:0007669"/>
    <property type="project" value="InterPro"/>
</dbReference>
<dbReference type="AlphaFoldDB" id="M7NY49"/>
<organism evidence="7 8">
    <name type="scientific">Methylophaga lonarensis MPL</name>
    <dbReference type="NCBI Taxonomy" id="1286106"/>
    <lineage>
        <taxon>Bacteria</taxon>
        <taxon>Pseudomonadati</taxon>
        <taxon>Pseudomonadota</taxon>
        <taxon>Gammaproteobacteria</taxon>
        <taxon>Thiotrichales</taxon>
        <taxon>Piscirickettsiaceae</taxon>
        <taxon>Methylophaga</taxon>
    </lineage>
</organism>
<dbReference type="Pfam" id="PF13589">
    <property type="entry name" value="HATPase_c_3"/>
    <property type="match status" value="1"/>
</dbReference>
<dbReference type="Gene3D" id="3.30.230.10">
    <property type="match status" value="1"/>
</dbReference>
<evidence type="ECO:0000259" key="6">
    <source>
        <dbReference type="SMART" id="SM01340"/>
    </source>
</evidence>
<dbReference type="Gene3D" id="3.30.565.10">
    <property type="entry name" value="Histidine kinase-like ATPase, C-terminal domain"/>
    <property type="match status" value="1"/>
</dbReference>
<dbReference type="GO" id="GO:0006298">
    <property type="term" value="P:mismatch repair"/>
    <property type="evidence" value="ECO:0007669"/>
    <property type="project" value="UniProtKB-UniRule"/>
</dbReference>
<dbReference type="NCBIfam" id="TIGR00585">
    <property type="entry name" value="mutl"/>
    <property type="match status" value="1"/>
</dbReference>
<evidence type="ECO:0000256" key="4">
    <source>
        <dbReference type="ARBA" id="ARBA00023204"/>
    </source>
</evidence>
<accession>M7NY49</accession>
<evidence type="ECO:0000313" key="7">
    <source>
        <dbReference type="EMBL" id="EMR12141.1"/>
    </source>
</evidence>
<dbReference type="Pfam" id="PF01119">
    <property type="entry name" value="DNA_mis_repair"/>
    <property type="match status" value="1"/>
</dbReference>
<dbReference type="GO" id="GO:0140664">
    <property type="term" value="F:ATP-dependent DNA damage sensor activity"/>
    <property type="evidence" value="ECO:0007669"/>
    <property type="project" value="InterPro"/>
</dbReference>
<sequence>MTTGRIHPLPLYLANQIAAGEVVERPASVVKELVENSIDASADNIEVTIEGAGRQLIRVSDNGTGIHPDDLPLALSRHATSKLSSTEQLGMIASLGFRGEALPSISSVSQLTLHSRQADQPCAWQITTDQDPIPSAHPQGTMVEVRDLFFNIPARRRFLRSDKTEQQHIATTLNRLALSQFDVAFRWQIDKLGAIKLPAAISQPQKLQRIGKICGNSFVRDALYLEQSYQDIDIHGWISPPSAHRAQTDVQYFFINGRVIRDRLINHAIRQAYDGLLPEGRQPGYVLYLTLPLDKIDVNVHPTKHEVRFREARLVHGLITKALQETLNTAQPPQPGFDSPRTTIIQEAAAEYPSKHEARQPSAAEQVITNKRQLSAILHQRYALVDVESEPTLIDLQQAEQILKQIAFVSAISEQTLASRPVLVPLELPCSEAQRLLIGQHQSILSALAFDLRPGQNGLVIKAIPTLLAQMDLRQLVESLLIQLATTNTDPIDIAKNIAETLPLSPVISHAQAEKILSELEGNEASVKHCYRKLDLQSLAGLFSG</sequence>
<evidence type="ECO:0000256" key="2">
    <source>
        <dbReference type="ARBA" id="ARBA00021975"/>
    </source>
</evidence>
<dbReference type="Pfam" id="PF08676">
    <property type="entry name" value="MutL_C"/>
    <property type="match status" value="1"/>
</dbReference>
<dbReference type="GO" id="GO:0005524">
    <property type="term" value="F:ATP binding"/>
    <property type="evidence" value="ECO:0007669"/>
    <property type="project" value="InterPro"/>
</dbReference>
<dbReference type="GO" id="GO:0030983">
    <property type="term" value="F:mismatched DNA binding"/>
    <property type="evidence" value="ECO:0007669"/>
    <property type="project" value="InterPro"/>
</dbReference>
<dbReference type="InterPro" id="IPR020667">
    <property type="entry name" value="DNA_mismatch_repair_MutL"/>
</dbReference>
<dbReference type="CDD" id="cd16926">
    <property type="entry name" value="HATPase_MutL-MLH-PMS-like"/>
    <property type="match status" value="1"/>
</dbReference>
<dbReference type="Proteomes" id="UP000012019">
    <property type="component" value="Unassembled WGS sequence"/>
</dbReference>
<dbReference type="InterPro" id="IPR014790">
    <property type="entry name" value="MutL_C"/>
</dbReference>
<dbReference type="EMBL" id="APHR01000070">
    <property type="protein sequence ID" value="EMR12141.1"/>
    <property type="molecule type" value="Genomic_DNA"/>
</dbReference>
<gene>
    <name evidence="5" type="primary">mutL</name>
    <name evidence="7" type="ORF">MPL1_11863</name>
</gene>
<dbReference type="InterPro" id="IPR038973">
    <property type="entry name" value="MutL/Mlh/Pms-like"/>
</dbReference>
<dbReference type="STRING" id="1286106.MPL1_11863"/>
<dbReference type="InterPro" id="IPR036890">
    <property type="entry name" value="HATPase_C_sf"/>
</dbReference>
<dbReference type="SUPFAM" id="SSF54211">
    <property type="entry name" value="Ribosomal protein S5 domain 2-like"/>
    <property type="match status" value="1"/>
</dbReference>
<dbReference type="CDD" id="cd03482">
    <property type="entry name" value="MutL_Trans_MutL"/>
    <property type="match status" value="1"/>
</dbReference>
<dbReference type="eggNOG" id="COG0323">
    <property type="taxonomic scope" value="Bacteria"/>
</dbReference>
<dbReference type="RefSeq" id="WP_009727327.1">
    <property type="nucleotide sequence ID" value="NZ_APHR01000070.1"/>
</dbReference>
<reference evidence="7 8" key="1">
    <citation type="journal article" date="2013" name="Genome Announc.">
        <title>Draft Genome Sequence of Methylophaga lonarensis MPLT, a Haloalkaliphilic (Non-Methane-Utilizing) Methylotroph.</title>
        <authorList>
            <person name="Shetty S.A."/>
            <person name="Marathe N.P."/>
            <person name="Munot H."/>
            <person name="Antony C.P."/>
            <person name="Dhotre D.P."/>
            <person name="Murrell J.C."/>
            <person name="Shouche Y.S."/>
        </authorList>
    </citation>
    <scope>NUCLEOTIDE SEQUENCE [LARGE SCALE GENOMIC DNA]</scope>
    <source>
        <strain evidence="7 8">MPL</strain>
    </source>
</reference>
<dbReference type="InterPro" id="IPR037198">
    <property type="entry name" value="MutL_C_sf"/>
</dbReference>
<dbReference type="Gene3D" id="3.30.1540.20">
    <property type="entry name" value="MutL, C-terminal domain, dimerisation subdomain"/>
    <property type="match status" value="1"/>
</dbReference>
<keyword evidence="3 5" id="KW-0227">DNA damage</keyword>
<comment type="caution">
    <text evidence="7">The sequence shown here is derived from an EMBL/GenBank/DDBJ whole genome shotgun (WGS) entry which is preliminary data.</text>
</comment>
<name>M7NY49_9GAMM</name>
<dbReference type="SUPFAM" id="SSF118116">
    <property type="entry name" value="DNA mismatch repair protein MutL"/>
    <property type="match status" value="1"/>
</dbReference>
<dbReference type="OrthoDB" id="9763467at2"/>
<dbReference type="SUPFAM" id="SSF55874">
    <property type="entry name" value="ATPase domain of HSP90 chaperone/DNA topoisomerase II/histidine kinase"/>
    <property type="match status" value="1"/>
</dbReference>
<feature type="domain" description="DNA mismatch repair protein S5" evidence="6">
    <location>
        <begin position="210"/>
        <end position="328"/>
    </location>
</feature>
<dbReference type="InterPro" id="IPR014762">
    <property type="entry name" value="DNA_mismatch_repair_CS"/>
</dbReference>
<dbReference type="PANTHER" id="PTHR10073:SF12">
    <property type="entry name" value="DNA MISMATCH REPAIR PROTEIN MLH1"/>
    <property type="match status" value="1"/>
</dbReference>
<dbReference type="SMART" id="SM01340">
    <property type="entry name" value="DNA_mis_repair"/>
    <property type="match status" value="1"/>
</dbReference>
<keyword evidence="8" id="KW-1185">Reference proteome</keyword>
<evidence type="ECO:0000256" key="1">
    <source>
        <dbReference type="ARBA" id="ARBA00006082"/>
    </source>
</evidence>
<dbReference type="InterPro" id="IPR020568">
    <property type="entry name" value="Ribosomal_Su5_D2-typ_SF"/>
</dbReference>
<dbReference type="PROSITE" id="PS00058">
    <property type="entry name" value="DNA_MISMATCH_REPAIR_1"/>
    <property type="match status" value="1"/>
</dbReference>
<evidence type="ECO:0000256" key="3">
    <source>
        <dbReference type="ARBA" id="ARBA00022763"/>
    </source>
</evidence>
<evidence type="ECO:0000313" key="8">
    <source>
        <dbReference type="Proteomes" id="UP000012019"/>
    </source>
</evidence>